<accession>A0ABW5TJ51</accession>
<keyword evidence="2" id="KW-1185">Reference proteome</keyword>
<protein>
    <submittedName>
        <fullName evidence="1">Uncharacterized protein</fullName>
    </submittedName>
</protein>
<evidence type="ECO:0000313" key="2">
    <source>
        <dbReference type="Proteomes" id="UP001597427"/>
    </source>
</evidence>
<feature type="non-terminal residue" evidence="1">
    <location>
        <position position="1"/>
    </location>
</feature>
<reference evidence="2" key="1">
    <citation type="journal article" date="2019" name="Int. J. Syst. Evol. Microbiol.">
        <title>The Global Catalogue of Microorganisms (GCM) 10K type strain sequencing project: providing services to taxonomists for standard genome sequencing and annotation.</title>
        <authorList>
            <consortium name="The Broad Institute Genomics Platform"/>
            <consortium name="The Broad Institute Genome Sequencing Center for Infectious Disease"/>
            <person name="Wu L."/>
            <person name="Ma J."/>
        </authorList>
    </citation>
    <scope>NUCLEOTIDE SEQUENCE [LARGE SCALE GENOMIC DNA]</scope>
    <source>
        <strain evidence="2">TISTR 932</strain>
    </source>
</reference>
<dbReference type="EMBL" id="JBHUMO010000008">
    <property type="protein sequence ID" value="MFD2728121.1"/>
    <property type="molecule type" value="Genomic_DNA"/>
</dbReference>
<proteinExistence type="predicted"/>
<gene>
    <name evidence="1" type="ORF">ACFSR0_01550</name>
</gene>
<comment type="caution">
    <text evidence="1">The sequence shown here is derived from an EMBL/GenBank/DDBJ whole genome shotgun (WGS) entry which is preliminary data.</text>
</comment>
<organism evidence="1 2">
    <name type="scientific">Enterococcus camelliae</name>
    <dbReference type="NCBI Taxonomy" id="453959"/>
    <lineage>
        <taxon>Bacteria</taxon>
        <taxon>Bacillati</taxon>
        <taxon>Bacillota</taxon>
        <taxon>Bacilli</taxon>
        <taxon>Lactobacillales</taxon>
        <taxon>Enterococcaceae</taxon>
        <taxon>Enterococcus</taxon>
    </lineage>
</organism>
<name>A0ABW5TJ51_9ENTE</name>
<evidence type="ECO:0000313" key="1">
    <source>
        <dbReference type="EMBL" id="MFD2728121.1"/>
    </source>
</evidence>
<dbReference type="Proteomes" id="UP001597427">
    <property type="component" value="Unassembled WGS sequence"/>
</dbReference>
<sequence length="71" mass="8334">QFRLTHHAQCQSARSFINNMLYFARWLTCTCNLSEENSLFLRAISQKIEVIELSTIKYVAFLTDSKWSDLT</sequence>
<dbReference type="RefSeq" id="WP_379979208.1">
    <property type="nucleotide sequence ID" value="NZ_JBHUMO010000008.1"/>
</dbReference>